<dbReference type="GO" id="GO:0004386">
    <property type="term" value="F:helicase activity"/>
    <property type="evidence" value="ECO:0007669"/>
    <property type="project" value="UniProtKB-KW"/>
</dbReference>
<dbReference type="Proteomes" id="UP001212821">
    <property type="component" value="Chromosome"/>
</dbReference>
<name>A0ABY7QFZ9_9ACTN</name>
<keyword evidence="1" id="KW-0547">Nucleotide-binding</keyword>
<proteinExistence type="predicted"/>
<dbReference type="RefSeq" id="WP_270150707.1">
    <property type="nucleotide sequence ID" value="NZ_CP115450.1"/>
</dbReference>
<evidence type="ECO:0000313" key="1">
    <source>
        <dbReference type="EMBL" id="WBP91407.1"/>
    </source>
</evidence>
<keyword evidence="1" id="KW-0067">ATP-binding</keyword>
<reference evidence="2" key="1">
    <citation type="submission" date="2022-12" db="EMBL/GenBank/DDBJ databases">
        <authorList>
            <person name="Mo P."/>
        </authorList>
    </citation>
    <scope>NUCLEOTIDE SEQUENCE [LARGE SCALE GENOMIC DNA]</scope>
    <source>
        <strain evidence="2">HUAS 3-15</strain>
    </source>
</reference>
<organism evidence="1 2">
    <name type="scientific">Kitasatospora cathayae</name>
    <dbReference type="NCBI Taxonomy" id="3004092"/>
    <lineage>
        <taxon>Bacteria</taxon>
        <taxon>Bacillati</taxon>
        <taxon>Actinomycetota</taxon>
        <taxon>Actinomycetes</taxon>
        <taxon>Kitasatosporales</taxon>
        <taxon>Streptomycetaceae</taxon>
        <taxon>Kitasatospora</taxon>
    </lineage>
</organism>
<gene>
    <name evidence="1" type="ORF">O1G21_39700</name>
</gene>
<keyword evidence="1" id="KW-0378">Hydrolase</keyword>
<keyword evidence="2" id="KW-1185">Reference proteome</keyword>
<sequence length="42" mass="4683">MLADGTTAQIRLGLFIANSRSRRADIPADRAARLTELGIRWE</sequence>
<evidence type="ECO:0000313" key="2">
    <source>
        <dbReference type="Proteomes" id="UP001212821"/>
    </source>
</evidence>
<keyword evidence="1" id="KW-0347">Helicase</keyword>
<dbReference type="EMBL" id="CP115450">
    <property type="protein sequence ID" value="WBP91407.1"/>
    <property type="molecule type" value="Genomic_DNA"/>
</dbReference>
<accession>A0ABY7QFZ9</accession>
<protein>
    <submittedName>
        <fullName evidence="1">Helicase</fullName>
    </submittedName>
</protein>